<evidence type="ECO:0000256" key="1">
    <source>
        <dbReference type="SAM" id="MobiDB-lite"/>
    </source>
</evidence>
<keyword evidence="3" id="KW-1185">Reference proteome</keyword>
<dbReference type="EMBL" id="JAAIUW010000013">
    <property type="protein sequence ID" value="KAF7802925.1"/>
    <property type="molecule type" value="Genomic_DNA"/>
</dbReference>
<protein>
    <submittedName>
        <fullName evidence="2">Uncharacterized protein</fullName>
    </submittedName>
</protein>
<reference evidence="2" key="1">
    <citation type="submission" date="2020-09" db="EMBL/GenBank/DDBJ databases">
        <title>Genome-Enabled Discovery of Anthraquinone Biosynthesis in Senna tora.</title>
        <authorList>
            <person name="Kang S.-H."/>
            <person name="Pandey R.P."/>
            <person name="Lee C.-M."/>
            <person name="Sim J.-S."/>
            <person name="Jeong J.-T."/>
            <person name="Choi B.-S."/>
            <person name="Jung M."/>
            <person name="Ginzburg D."/>
            <person name="Zhao K."/>
            <person name="Won S.Y."/>
            <person name="Oh T.-J."/>
            <person name="Yu Y."/>
            <person name="Kim N.-H."/>
            <person name="Lee O.R."/>
            <person name="Lee T.-H."/>
            <person name="Bashyal P."/>
            <person name="Kim T.-S."/>
            <person name="Lee W.-H."/>
            <person name="Kawkins C."/>
            <person name="Kim C.-K."/>
            <person name="Kim J.S."/>
            <person name="Ahn B.O."/>
            <person name="Rhee S.Y."/>
            <person name="Sohng J.K."/>
        </authorList>
    </citation>
    <scope>NUCLEOTIDE SEQUENCE</scope>
    <source>
        <tissue evidence="2">Leaf</tissue>
    </source>
</reference>
<feature type="compositionally biased region" description="Low complexity" evidence="1">
    <location>
        <begin position="7"/>
        <end position="17"/>
    </location>
</feature>
<dbReference type="Proteomes" id="UP000634136">
    <property type="component" value="Unassembled WGS sequence"/>
</dbReference>
<organism evidence="2 3">
    <name type="scientific">Senna tora</name>
    <dbReference type="NCBI Taxonomy" id="362788"/>
    <lineage>
        <taxon>Eukaryota</taxon>
        <taxon>Viridiplantae</taxon>
        <taxon>Streptophyta</taxon>
        <taxon>Embryophyta</taxon>
        <taxon>Tracheophyta</taxon>
        <taxon>Spermatophyta</taxon>
        <taxon>Magnoliopsida</taxon>
        <taxon>eudicotyledons</taxon>
        <taxon>Gunneridae</taxon>
        <taxon>Pentapetalae</taxon>
        <taxon>rosids</taxon>
        <taxon>fabids</taxon>
        <taxon>Fabales</taxon>
        <taxon>Fabaceae</taxon>
        <taxon>Caesalpinioideae</taxon>
        <taxon>Cassia clade</taxon>
        <taxon>Senna</taxon>
    </lineage>
</organism>
<name>A0A834VZL8_9FABA</name>
<proteinExistence type="predicted"/>
<evidence type="ECO:0000313" key="2">
    <source>
        <dbReference type="EMBL" id="KAF7802925.1"/>
    </source>
</evidence>
<sequence>MAKTYLKQNRNKQNNYNNEDKNPQMHKYEIQNEKCGQGQKSSNGFYYGWPFT</sequence>
<gene>
    <name evidence="2" type="ORF">G2W53_042036</name>
</gene>
<accession>A0A834VZL8</accession>
<comment type="caution">
    <text evidence="2">The sequence shown here is derived from an EMBL/GenBank/DDBJ whole genome shotgun (WGS) entry which is preliminary data.</text>
</comment>
<feature type="region of interest" description="Disordered" evidence="1">
    <location>
        <begin position="1"/>
        <end position="26"/>
    </location>
</feature>
<dbReference type="AlphaFoldDB" id="A0A834VZL8"/>
<evidence type="ECO:0000313" key="3">
    <source>
        <dbReference type="Proteomes" id="UP000634136"/>
    </source>
</evidence>